<dbReference type="Gene3D" id="3.10.10.10">
    <property type="entry name" value="HIV Type 1 Reverse Transcriptase, subunit A, domain 1"/>
    <property type="match status" value="1"/>
</dbReference>
<protein>
    <recommendedName>
        <fullName evidence="2">Regulatory protein zeste</fullName>
    </recommendedName>
</protein>
<dbReference type="CDD" id="cd00303">
    <property type="entry name" value="retropepsin_like"/>
    <property type="match status" value="1"/>
</dbReference>
<evidence type="ECO:0000259" key="7">
    <source>
        <dbReference type="Pfam" id="PF13873"/>
    </source>
</evidence>
<dbReference type="EMBL" id="CAJHNJ030000021">
    <property type="protein sequence ID" value="CAG9119005.1"/>
    <property type="molecule type" value="Genomic_DNA"/>
</dbReference>
<dbReference type="Pfam" id="PF05380">
    <property type="entry name" value="Peptidase_A17"/>
    <property type="match status" value="1"/>
</dbReference>
<keyword evidence="3" id="KW-0805">Transcription regulation</keyword>
<dbReference type="InterPro" id="IPR028002">
    <property type="entry name" value="Myb_DNA-bind_5"/>
</dbReference>
<feature type="domain" description="Myb/SANT-like DNA-binding" evidence="7">
    <location>
        <begin position="13"/>
        <end position="59"/>
    </location>
</feature>
<name>A0A8S4ESM9_PLUXY</name>
<dbReference type="SUPFAM" id="SSF56672">
    <property type="entry name" value="DNA/RNA polymerases"/>
    <property type="match status" value="1"/>
</dbReference>
<dbReference type="PANTHER" id="PTHR47331">
    <property type="entry name" value="PHD-TYPE DOMAIN-CONTAINING PROTEIN"/>
    <property type="match status" value="1"/>
</dbReference>
<proteinExistence type="predicted"/>
<reference evidence="8" key="1">
    <citation type="submission" date="2020-11" db="EMBL/GenBank/DDBJ databases">
        <authorList>
            <person name="Whiteford S."/>
        </authorList>
    </citation>
    <scope>NUCLEOTIDE SEQUENCE</scope>
</reference>
<evidence type="ECO:0000256" key="6">
    <source>
        <dbReference type="SAM" id="MobiDB-lite"/>
    </source>
</evidence>
<dbReference type="Proteomes" id="UP000653454">
    <property type="component" value="Unassembled WGS sequence"/>
</dbReference>
<keyword evidence="9" id="KW-1185">Reference proteome</keyword>
<sequence>MERKPRQIRRKNRSANWIPAEKILLRKLVRPHLSIIENKRTDSETNHKKREAWNALCNRKCNAKHHSLLHFGNEVQPVQSSTAAVAINQESEITEVLNSLELEEVPRLEAESDQPLQDEENPAVSFCSLSAAKPDSKPMTQVLATAQVYATGRNGKDVMIRCLIDPGSQKHYITSKCRTRLGLNIESSTPITVKGIGGASQIVKGSVNVSFRSRFNDSKFCIQALVLNQITSDLPTCPVDKNFLNSMKNIPMADDTWGTPGEIDLLLGVSLFAEMLRPGKVTGEHGFPDALETVLGYIILGDAPTASQSQSMTSVACHAVATCEIESLVRKMWELDEIDSKHILSTDDKQCEDIYTKNVTRDDSGRYEVALPFKFSPDLLGNSLETAKRRFSSLQRKFSVQPDLERAYDNVIQDYMDQGYLSTVTSEDMDGKHFYIPHHAVLRDDKTSTRVRPVLDASAKSSSGFSLNDLLHTGPNLQRDLFTILLNMRLFPIAISADIRQMYLQIGVRPQDRRFQRILYHPLPSNSDSRDSSVTTANVNELEFNRVAFGLKCSPFLALRTVSQLAQDEGNKYPVAKEIVYRDLYMDDVASSLINAEQAITASQELIQLFKAGGFDLVKWSSNSQQILEQIPKDSRLLQDVEFNKDDTLKILGLCWYPVDDEYAFKVTTDDRTCTKRNILSSVARLFDVLGLVAPIILYAKLLIKELWIAKIGWDDVPPQRIIRLWNQFHRELPEIAKLRFPRHIGVVEDCSVTIIGFADASEKAYGAMVYIRVDNQHDQTTVMLSCAKSKVAPLKIVSLARLELCAALLLSIFNELSTIGIPRTVVNLKTQWCIMKMEQKRKRLAATWIIQRERPNTSAETIISIKQEKPDSSDETVLSEDLSIRKDVEVNSNRGPGPSQAALDYQMHNESKREELLNIQIKNEKTKMMILEHQLIYWKKRSSALVPPVPIIPIVPSVNTCMTLVSCCTTLSTTQACIPTVSTSQLQALHPPTVTTAMETVNPVSNPVMNSLVSASTVILNDAIPNPIIPMASSNINIPAELPVSTLPVPILGLKTLLFKAHDQENGDKSDDTMSDKPVQSPEGISDSLVNDSLESPSFIEQMNKKEKADMDDGDQIIVDDEKEFGHNGVMSIGETPPRLSPSRDAAEPLDADAPSDVNMADAASETPPRLSPSRDAAEPLDADAPSDVKMADAASENGSMQVEPSHSPLSTDMMVEAADAADTQDE</sequence>
<organism evidence="8 9">
    <name type="scientific">Plutella xylostella</name>
    <name type="common">Diamondback moth</name>
    <name type="synonym">Plutella maculipennis</name>
    <dbReference type="NCBI Taxonomy" id="51655"/>
    <lineage>
        <taxon>Eukaryota</taxon>
        <taxon>Metazoa</taxon>
        <taxon>Ecdysozoa</taxon>
        <taxon>Arthropoda</taxon>
        <taxon>Hexapoda</taxon>
        <taxon>Insecta</taxon>
        <taxon>Pterygota</taxon>
        <taxon>Neoptera</taxon>
        <taxon>Endopterygota</taxon>
        <taxon>Lepidoptera</taxon>
        <taxon>Glossata</taxon>
        <taxon>Ditrysia</taxon>
        <taxon>Yponomeutoidea</taxon>
        <taxon>Plutellidae</taxon>
        <taxon>Plutella</taxon>
    </lineage>
</organism>
<keyword evidence="4" id="KW-0804">Transcription</keyword>
<dbReference type="InterPro" id="IPR043502">
    <property type="entry name" value="DNA/RNA_pol_sf"/>
</dbReference>
<accession>A0A8S4ESM9</accession>
<evidence type="ECO:0000313" key="9">
    <source>
        <dbReference type="Proteomes" id="UP000653454"/>
    </source>
</evidence>
<comment type="function">
    <text evidence="5">Involved in transvection phenomena (= synapsis-dependent gene expression), where the synaptic pairing of chromosomes carrying genes with which zeste interacts influences the expression of these genes. Zeste binds to DNA and stimulates transcription from a nearby promoter.</text>
</comment>
<dbReference type="Pfam" id="PF13873">
    <property type="entry name" value="Myb_DNA-bind_5"/>
    <property type="match status" value="1"/>
</dbReference>
<dbReference type="GO" id="GO:0071897">
    <property type="term" value="P:DNA biosynthetic process"/>
    <property type="evidence" value="ECO:0007669"/>
    <property type="project" value="UniProtKB-ARBA"/>
</dbReference>
<comment type="subunit">
    <text evidence="1">Self-associates forming complexes of several hundred monomers.</text>
</comment>
<comment type="caution">
    <text evidence="8">The sequence shown here is derived from an EMBL/GenBank/DDBJ whole genome shotgun (WGS) entry which is preliminary data.</text>
</comment>
<feature type="region of interest" description="Disordered" evidence="6">
    <location>
        <begin position="1065"/>
        <end position="1095"/>
    </location>
</feature>
<dbReference type="InterPro" id="IPR008042">
    <property type="entry name" value="Retrotrans_Pao"/>
</dbReference>
<feature type="region of interest" description="Disordered" evidence="6">
    <location>
        <begin position="1126"/>
        <end position="1228"/>
    </location>
</feature>
<dbReference type="PANTHER" id="PTHR47331:SF1">
    <property type="entry name" value="GAG-LIKE PROTEIN"/>
    <property type="match status" value="1"/>
</dbReference>
<evidence type="ECO:0000256" key="3">
    <source>
        <dbReference type="ARBA" id="ARBA00023015"/>
    </source>
</evidence>
<evidence type="ECO:0000313" key="8">
    <source>
        <dbReference type="EMBL" id="CAG9119005.1"/>
    </source>
</evidence>
<dbReference type="InterPro" id="IPR043128">
    <property type="entry name" value="Rev_trsase/Diguanyl_cyclase"/>
</dbReference>
<dbReference type="Gene3D" id="3.30.70.270">
    <property type="match status" value="1"/>
</dbReference>
<evidence type="ECO:0000256" key="1">
    <source>
        <dbReference type="ARBA" id="ARBA00011764"/>
    </source>
</evidence>
<dbReference type="AlphaFoldDB" id="A0A8S4ESM9"/>
<evidence type="ECO:0000256" key="2">
    <source>
        <dbReference type="ARBA" id="ARBA00016807"/>
    </source>
</evidence>
<evidence type="ECO:0000256" key="4">
    <source>
        <dbReference type="ARBA" id="ARBA00023163"/>
    </source>
</evidence>
<feature type="compositionally biased region" description="Basic and acidic residues" evidence="6">
    <location>
        <begin position="1065"/>
        <end position="1076"/>
    </location>
</feature>
<gene>
    <name evidence="8" type="ORF">PLXY2_LOCUS6625</name>
</gene>
<evidence type="ECO:0000256" key="5">
    <source>
        <dbReference type="ARBA" id="ARBA00025466"/>
    </source>
</evidence>
<feature type="compositionally biased region" description="Polar residues" evidence="6">
    <location>
        <begin position="1198"/>
        <end position="1212"/>
    </location>
</feature>